<evidence type="ECO:0000313" key="3">
    <source>
        <dbReference type="EMBL" id="ONM27778.1"/>
    </source>
</evidence>
<dbReference type="InterPro" id="IPR023213">
    <property type="entry name" value="CAT-like_dom_sf"/>
</dbReference>
<dbReference type="OMA" id="AANTIWW"/>
<keyword evidence="3" id="KW-0808">Transferase</keyword>
<gene>
    <name evidence="3" type="ORF">ZEAMMB73_Zm00001d007878</name>
</gene>
<feature type="compositionally biased region" description="Low complexity" evidence="2">
    <location>
        <begin position="228"/>
        <end position="240"/>
    </location>
</feature>
<dbReference type="PANTHER" id="PTHR31147">
    <property type="entry name" value="ACYL TRANSFERASE 4"/>
    <property type="match status" value="1"/>
</dbReference>
<dbReference type="Pfam" id="PF02458">
    <property type="entry name" value="Transferase"/>
    <property type="match status" value="1"/>
</dbReference>
<dbReference type="AlphaFoldDB" id="A0A1D6F9F4"/>
<feature type="compositionally biased region" description="Basic residues" evidence="2">
    <location>
        <begin position="17"/>
        <end position="35"/>
    </location>
</feature>
<evidence type="ECO:0000256" key="2">
    <source>
        <dbReference type="SAM" id="MobiDB-lite"/>
    </source>
</evidence>
<dbReference type="PANTHER" id="PTHR31147:SF61">
    <property type="entry name" value="ACYL TRANSFERASE 15"/>
    <property type="match status" value="1"/>
</dbReference>
<dbReference type="InParanoid" id="A0A1D6F9F4"/>
<name>A0A1D6F9F4_MAIZE</name>
<dbReference type="ExpressionAtlas" id="A0A1D6F9F4">
    <property type="expression patterns" value="baseline and differential"/>
</dbReference>
<comment type="similarity">
    <text evidence="1">Belongs to the plant acyltransferase family.</text>
</comment>
<dbReference type="GO" id="GO:0016747">
    <property type="term" value="F:acyltransferase activity, transferring groups other than amino-acyl groups"/>
    <property type="evidence" value="ECO:0007669"/>
    <property type="project" value="UniProtKB-ARBA"/>
</dbReference>
<accession>A0A1D6F9F4</accession>
<sequence>MGSYGAADPLLTVQPRGGRRRRRRAAAGRRRRARARAADGALRGPVRWDAAVSSQPPQPDPGRDAVMASLPAWFDDPAAAEGHSFMQALEPLPLALLDVTVPTSFIGRVKAELPGSTTFEAVLAALWQCRTRAILSSSGGGGGPADDGAFFLSSSVSFAVNVRRHVGAKDGYYGNCVVDKLVTASSSTVASAGVVHLVEMIKRAKEQVADQLVVNKEKEKEIKEEENISSSKSKSKSSNNQQLRGFDGRYGMFSVSSWRNIGFEDVDFGSGQPARVMCHVPGVPPIPGCIACLRCEGRDGVNVLSCCVKEEHADAFLAEIAKLG</sequence>
<feature type="region of interest" description="Disordered" evidence="2">
    <location>
        <begin position="1"/>
        <end position="64"/>
    </location>
</feature>
<dbReference type="EMBL" id="CM007648">
    <property type="protein sequence ID" value="ONM27778.1"/>
    <property type="molecule type" value="Genomic_DNA"/>
</dbReference>
<dbReference type="Gene3D" id="3.30.559.10">
    <property type="entry name" value="Chloramphenicol acetyltransferase-like domain"/>
    <property type="match status" value="1"/>
</dbReference>
<dbReference type="InterPro" id="IPR050898">
    <property type="entry name" value="Plant_acyltransferase"/>
</dbReference>
<evidence type="ECO:0000256" key="1">
    <source>
        <dbReference type="ARBA" id="ARBA00009861"/>
    </source>
</evidence>
<protein>
    <submittedName>
        <fullName evidence="3">HXXXD-type acyl-transferase family protein</fullName>
    </submittedName>
</protein>
<proteinExistence type="inferred from homology"/>
<dbReference type="SMR" id="A0A1D6F9F4"/>
<reference evidence="3" key="1">
    <citation type="submission" date="2015-12" db="EMBL/GenBank/DDBJ databases">
        <title>Update maize B73 reference genome by single molecule sequencing technologies.</title>
        <authorList>
            <consortium name="Maize Genome Sequencing Project"/>
            <person name="Ware D."/>
        </authorList>
    </citation>
    <scope>NUCLEOTIDE SEQUENCE [LARGE SCALE GENOMIC DNA]</scope>
    <source>
        <tissue evidence="3">Seedling</tissue>
    </source>
</reference>
<organism evidence="3">
    <name type="scientific">Zea mays</name>
    <name type="common">Maize</name>
    <dbReference type="NCBI Taxonomy" id="4577"/>
    <lineage>
        <taxon>Eukaryota</taxon>
        <taxon>Viridiplantae</taxon>
        <taxon>Streptophyta</taxon>
        <taxon>Embryophyta</taxon>
        <taxon>Tracheophyta</taxon>
        <taxon>Spermatophyta</taxon>
        <taxon>Magnoliopsida</taxon>
        <taxon>Liliopsida</taxon>
        <taxon>Poales</taxon>
        <taxon>Poaceae</taxon>
        <taxon>PACMAD clade</taxon>
        <taxon>Panicoideae</taxon>
        <taxon>Andropogonodae</taxon>
        <taxon>Andropogoneae</taxon>
        <taxon>Tripsacinae</taxon>
        <taxon>Zea</taxon>
    </lineage>
</organism>
<feature type="region of interest" description="Disordered" evidence="2">
    <location>
        <begin position="223"/>
        <end position="243"/>
    </location>
</feature>